<evidence type="ECO:0000313" key="7">
    <source>
        <dbReference type="Proteomes" id="UP000037425"/>
    </source>
</evidence>
<dbReference type="Gene3D" id="1.10.10.10">
    <property type="entry name" value="Winged helix-like DNA-binding domain superfamily/Winged helix DNA-binding domain"/>
    <property type="match status" value="1"/>
</dbReference>
<protein>
    <submittedName>
        <fullName evidence="6">LysR family transcriptional regulator</fullName>
    </submittedName>
</protein>
<dbReference type="AlphaFoldDB" id="A0A0L8C393"/>
<organism evidence="6 7">
    <name type="scientific">Ensifer adhaerens</name>
    <name type="common">Sinorhizobium morelense</name>
    <dbReference type="NCBI Taxonomy" id="106592"/>
    <lineage>
        <taxon>Bacteria</taxon>
        <taxon>Pseudomonadati</taxon>
        <taxon>Pseudomonadota</taxon>
        <taxon>Alphaproteobacteria</taxon>
        <taxon>Hyphomicrobiales</taxon>
        <taxon>Rhizobiaceae</taxon>
        <taxon>Sinorhizobium/Ensifer group</taxon>
        <taxon>Ensifer</taxon>
    </lineage>
</organism>
<comment type="caution">
    <text evidence="6">The sequence shown here is derived from an EMBL/GenBank/DDBJ whole genome shotgun (WGS) entry which is preliminary data.</text>
</comment>
<dbReference type="InterPro" id="IPR005119">
    <property type="entry name" value="LysR_subst-bd"/>
</dbReference>
<gene>
    <name evidence="6" type="ORF">AC244_05100</name>
</gene>
<sequence length="317" mass="35319">MELQWLEDFLEIAATRNFSTAATARNISQPAFSRRIKSLENWIGADLIDRSTYPVQLTRAGTMFLPGCQRLVREAYRLRTDCRNVAGESSAMLTFTSLHTLAMYFFPRWIGSPLISRMPLRTSMHAADFLESIDHLCSGQCDFAITYVHPDGPPVLEGGPFESLQIGKDRLILVSGTDDNGRPLFDIDVAETTEIPYLAYSWSDGYIGKLATLIQSRWRRPLNLSTVYQSGLADGLKHMAIAGRGVAWLPQICVAEAMRQGRLAQIGGQQMSLEMEIRIFRRAGPGSHDSDGLWQHLKQCAALPQYKSGFDADIDAA</sequence>
<evidence type="ECO:0000256" key="4">
    <source>
        <dbReference type="ARBA" id="ARBA00023163"/>
    </source>
</evidence>
<evidence type="ECO:0000256" key="2">
    <source>
        <dbReference type="ARBA" id="ARBA00023015"/>
    </source>
</evidence>
<dbReference type="InterPro" id="IPR036388">
    <property type="entry name" value="WH-like_DNA-bd_sf"/>
</dbReference>
<evidence type="ECO:0000313" key="6">
    <source>
        <dbReference type="EMBL" id="KOF21422.1"/>
    </source>
</evidence>
<evidence type="ECO:0000256" key="1">
    <source>
        <dbReference type="ARBA" id="ARBA00009437"/>
    </source>
</evidence>
<dbReference type="GO" id="GO:0000976">
    <property type="term" value="F:transcription cis-regulatory region binding"/>
    <property type="evidence" value="ECO:0007669"/>
    <property type="project" value="TreeGrafter"/>
</dbReference>
<dbReference type="OrthoDB" id="528082at2"/>
<dbReference type="InterPro" id="IPR036390">
    <property type="entry name" value="WH_DNA-bd_sf"/>
</dbReference>
<dbReference type="Pfam" id="PF00126">
    <property type="entry name" value="HTH_1"/>
    <property type="match status" value="1"/>
</dbReference>
<dbReference type="PANTHER" id="PTHR30126:SF2">
    <property type="entry name" value="HTH-TYPE TRANSCRIPTIONAL REGULATOR YJIE"/>
    <property type="match status" value="1"/>
</dbReference>
<name>A0A0L8C393_ENSAD</name>
<dbReference type="InterPro" id="IPR000847">
    <property type="entry name" value="LysR_HTH_N"/>
</dbReference>
<feature type="domain" description="HTH lysR-type" evidence="5">
    <location>
        <begin position="1"/>
        <end position="58"/>
    </location>
</feature>
<dbReference type="SUPFAM" id="SSF46785">
    <property type="entry name" value="Winged helix' DNA-binding domain"/>
    <property type="match status" value="1"/>
</dbReference>
<proteinExistence type="inferred from homology"/>
<dbReference type="PROSITE" id="PS50931">
    <property type="entry name" value="HTH_LYSR"/>
    <property type="match status" value="1"/>
</dbReference>
<dbReference type="SUPFAM" id="SSF53850">
    <property type="entry name" value="Periplasmic binding protein-like II"/>
    <property type="match status" value="1"/>
</dbReference>
<dbReference type="GO" id="GO:0003700">
    <property type="term" value="F:DNA-binding transcription factor activity"/>
    <property type="evidence" value="ECO:0007669"/>
    <property type="project" value="InterPro"/>
</dbReference>
<evidence type="ECO:0000259" key="5">
    <source>
        <dbReference type="PROSITE" id="PS50931"/>
    </source>
</evidence>
<evidence type="ECO:0000256" key="3">
    <source>
        <dbReference type="ARBA" id="ARBA00023125"/>
    </source>
</evidence>
<dbReference type="RefSeq" id="WP_053248360.1">
    <property type="nucleotide sequence ID" value="NZ_LGAP01000002.1"/>
</dbReference>
<dbReference type="PATRIC" id="fig|106592.7.peg.2646"/>
<dbReference type="PRINTS" id="PR00039">
    <property type="entry name" value="HTHLYSR"/>
</dbReference>
<dbReference type="Pfam" id="PF03466">
    <property type="entry name" value="LysR_substrate"/>
    <property type="match status" value="1"/>
</dbReference>
<dbReference type="Proteomes" id="UP000037425">
    <property type="component" value="Unassembled WGS sequence"/>
</dbReference>
<keyword evidence="4" id="KW-0804">Transcription</keyword>
<keyword evidence="2" id="KW-0805">Transcription regulation</keyword>
<dbReference type="EMBL" id="LGAP01000002">
    <property type="protein sequence ID" value="KOF21422.1"/>
    <property type="molecule type" value="Genomic_DNA"/>
</dbReference>
<dbReference type="PANTHER" id="PTHR30126">
    <property type="entry name" value="HTH-TYPE TRANSCRIPTIONAL REGULATOR"/>
    <property type="match status" value="1"/>
</dbReference>
<keyword evidence="3" id="KW-0238">DNA-binding</keyword>
<accession>A0A0L8C393</accession>
<dbReference type="CDD" id="cd05466">
    <property type="entry name" value="PBP2_LTTR_substrate"/>
    <property type="match status" value="1"/>
</dbReference>
<comment type="similarity">
    <text evidence="1">Belongs to the LysR transcriptional regulatory family.</text>
</comment>
<reference evidence="7" key="1">
    <citation type="submission" date="2015-07" db="EMBL/GenBank/DDBJ databases">
        <title>Whole genome sequence of an Ensifer adhaerens strain isolated from a cave pool in the Wind Cave National Park.</title>
        <authorList>
            <person name="Eng W.W.H."/>
            <person name="Gan H.M."/>
            <person name="Barton H.A."/>
            <person name="Savka M.A."/>
        </authorList>
    </citation>
    <scope>NUCLEOTIDE SEQUENCE [LARGE SCALE GENOMIC DNA]</scope>
    <source>
        <strain evidence="7">SD006</strain>
    </source>
</reference>
<dbReference type="Gene3D" id="3.40.190.10">
    <property type="entry name" value="Periplasmic binding protein-like II"/>
    <property type="match status" value="2"/>
</dbReference>